<reference evidence="4" key="1">
    <citation type="submission" date="2020-07" db="EMBL/GenBank/DDBJ databases">
        <title>Metabolic diversity and evolutionary history of the archaeal phylum ###Micrarchaeota### uncovered from a freshwater lake metagenome.</title>
        <authorList>
            <person name="Kadnikov V.V."/>
            <person name="Savvichev A.S."/>
            <person name="Mardanov A.V."/>
            <person name="Beletsky A.V."/>
            <person name="Chupakov A.V."/>
            <person name="Kokryatskaya N.M."/>
            <person name="Pimenov N.V."/>
            <person name="Ravin N.V."/>
        </authorList>
    </citation>
    <scope>NUCLEOTIDE SEQUENCE [LARGE SCALE GENOMIC DNA]</scope>
</reference>
<dbReference type="GO" id="GO:0016757">
    <property type="term" value="F:glycosyltransferase activity"/>
    <property type="evidence" value="ECO:0007669"/>
    <property type="project" value="UniProtKB-KW"/>
</dbReference>
<dbReference type="InterPro" id="IPR001296">
    <property type="entry name" value="Glyco_trans_1"/>
</dbReference>
<dbReference type="SUPFAM" id="SSF53756">
    <property type="entry name" value="UDP-Glycosyltransferase/glycogen phosphorylase"/>
    <property type="match status" value="1"/>
</dbReference>
<protein>
    <submittedName>
        <fullName evidence="3">Mannosyltransferase</fullName>
    </submittedName>
</protein>
<dbReference type="Proteomes" id="UP000510821">
    <property type="component" value="Chromosome"/>
</dbReference>
<organism evidence="3 4">
    <name type="scientific">Fermentimicrarchaeum limneticum</name>
    <dbReference type="NCBI Taxonomy" id="2795018"/>
    <lineage>
        <taxon>Archaea</taxon>
        <taxon>Candidatus Micrarchaeota</taxon>
        <taxon>Candidatus Fermentimicrarchaeales</taxon>
        <taxon>Candidatus Fermentimicrarchaeaceae</taxon>
        <taxon>Candidatus Fermentimicrarchaeum</taxon>
    </lineage>
</organism>
<evidence type="ECO:0000313" key="4">
    <source>
        <dbReference type="Proteomes" id="UP000510821"/>
    </source>
</evidence>
<accession>A0A7D5XKN9</accession>
<feature type="domain" description="Glycosyl transferase family 1" evidence="2">
    <location>
        <begin position="186"/>
        <end position="345"/>
    </location>
</feature>
<dbReference type="EMBL" id="CP058998">
    <property type="protein sequence ID" value="QLJ52186.1"/>
    <property type="molecule type" value="Genomic_DNA"/>
</dbReference>
<proteinExistence type="predicted"/>
<sequence>MHRKSIAIFHDYIDAIGGGEKTVLILARALKADVITTDVNKDSIKKMGFDDVRIISLGKTLKIPPLKQIHATLLFFLYNFSKKYDFFIFTGNWSHYAAWRHKPNLWYCYTPVRAFYDLKDVMADRQPNILLEILFLLWVDMHSFFDKLSVRNLQRIIAISRNVKKRIKRFYGREASIIYPPVPLEKYKFRKSGDFWLSVNRLYPEKRLELQVEAFRKLPEEKLLIVGGYSAGDHAESYQRKLQSLPKNVELLGPVDEKKLAELYSDCKGLLATSIDEDFGLTPIEAMAAGKPVVAVKEGGYLETIEDGITGELVKVDVKNIIDGIKKVSENPLRYRKACERRAKEFGEEIFISKMKEEISA</sequence>
<evidence type="ECO:0000259" key="2">
    <source>
        <dbReference type="Pfam" id="PF00534"/>
    </source>
</evidence>
<dbReference type="Pfam" id="PF00534">
    <property type="entry name" value="Glycos_transf_1"/>
    <property type="match status" value="1"/>
</dbReference>
<keyword evidence="3" id="KW-0328">Glycosyltransferase</keyword>
<dbReference type="Gene3D" id="3.40.50.2000">
    <property type="entry name" value="Glycogen Phosphorylase B"/>
    <property type="match status" value="1"/>
</dbReference>
<evidence type="ECO:0000313" key="3">
    <source>
        <dbReference type="EMBL" id="QLJ52186.1"/>
    </source>
</evidence>
<dbReference type="PANTHER" id="PTHR46401:SF2">
    <property type="entry name" value="GLYCOSYLTRANSFERASE WBBK-RELATED"/>
    <property type="match status" value="1"/>
</dbReference>
<dbReference type="PANTHER" id="PTHR46401">
    <property type="entry name" value="GLYCOSYLTRANSFERASE WBBK-RELATED"/>
    <property type="match status" value="1"/>
</dbReference>
<name>A0A7D5XKN9_FERL1</name>
<keyword evidence="1 3" id="KW-0808">Transferase</keyword>
<dbReference type="AlphaFoldDB" id="A0A7D5XKN9"/>
<evidence type="ECO:0000256" key="1">
    <source>
        <dbReference type="ARBA" id="ARBA00022679"/>
    </source>
</evidence>
<dbReference type="KEGG" id="flt:Sv326_0011"/>
<gene>
    <name evidence="3" type="ORF">Sv326_0011</name>
</gene>